<dbReference type="Gene3D" id="3.40.140.10">
    <property type="entry name" value="Cytidine Deaminase, domain 2"/>
    <property type="match status" value="1"/>
</dbReference>
<dbReference type="EMBL" id="CAFBPK010000010">
    <property type="protein sequence ID" value="CAB5018434.1"/>
    <property type="molecule type" value="Genomic_DNA"/>
</dbReference>
<evidence type="ECO:0000313" key="5">
    <source>
        <dbReference type="EMBL" id="CAB4846269.1"/>
    </source>
</evidence>
<dbReference type="InterPro" id="IPR016193">
    <property type="entry name" value="Cytidine_deaminase-like"/>
</dbReference>
<dbReference type="GO" id="GO:0003824">
    <property type="term" value="F:catalytic activity"/>
    <property type="evidence" value="ECO:0007669"/>
    <property type="project" value="InterPro"/>
</dbReference>
<dbReference type="EMBL" id="CAESAI010000011">
    <property type="protein sequence ID" value="CAB4336403.1"/>
    <property type="molecule type" value="Genomic_DNA"/>
</dbReference>
<evidence type="ECO:0000313" key="4">
    <source>
        <dbReference type="EMBL" id="CAB4810648.1"/>
    </source>
</evidence>
<dbReference type="EMBL" id="CAFBQG010000035">
    <property type="protein sequence ID" value="CAB5046549.1"/>
    <property type="molecule type" value="Genomic_DNA"/>
</dbReference>
<evidence type="ECO:0000313" key="1">
    <source>
        <dbReference type="EMBL" id="CAB4336403.1"/>
    </source>
</evidence>
<dbReference type="EMBL" id="CAESAD010000010">
    <property type="protein sequence ID" value="CAB4343422.1"/>
    <property type="molecule type" value="Genomic_DNA"/>
</dbReference>
<reference evidence="2" key="1">
    <citation type="submission" date="2020-05" db="EMBL/GenBank/DDBJ databases">
        <authorList>
            <person name="Chiriac C."/>
            <person name="Salcher M."/>
            <person name="Ghai R."/>
            <person name="Kavagutti S V."/>
        </authorList>
    </citation>
    <scope>NUCLEOTIDE SEQUENCE</scope>
</reference>
<organism evidence="2">
    <name type="scientific">freshwater metagenome</name>
    <dbReference type="NCBI Taxonomy" id="449393"/>
    <lineage>
        <taxon>unclassified sequences</taxon>
        <taxon>metagenomes</taxon>
        <taxon>ecological metagenomes</taxon>
    </lineage>
</organism>
<evidence type="ECO:0000313" key="2">
    <source>
        <dbReference type="EMBL" id="CAB4343422.1"/>
    </source>
</evidence>
<dbReference type="SUPFAM" id="SSF53927">
    <property type="entry name" value="Cytidine deaminase-like"/>
    <property type="match status" value="1"/>
</dbReference>
<accession>A0A6J5ZQ56</accession>
<dbReference type="EMBL" id="CAEZYC010000010">
    <property type="protein sequence ID" value="CAB4701590.1"/>
    <property type="molecule type" value="Genomic_DNA"/>
</dbReference>
<evidence type="ECO:0000313" key="7">
    <source>
        <dbReference type="EMBL" id="CAB5046549.1"/>
    </source>
</evidence>
<dbReference type="EMBL" id="CAFBIX010000004">
    <property type="protein sequence ID" value="CAB4846269.1"/>
    <property type="molecule type" value="Genomic_DNA"/>
</dbReference>
<evidence type="ECO:0000313" key="3">
    <source>
        <dbReference type="EMBL" id="CAB4701590.1"/>
    </source>
</evidence>
<proteinExistence type="predicted"/>
<gene>
    <name evidence="3" type="ORF">UFOPK2648_00345</name>
    <name evidence="4" type="ORF">UFOPK3037_01273</name>
    <name evidence="5" type="ORF">UFOPK3278_00251</name>
    <name evidence="1" type="ORF">UFOPK3406_00623</name>
    <name evidence="2" type="ORF">UFOPK3925_01239</name>
    <name evidence="6" type="ORF">UFOPK4097_00772</name>
    <name evidence="7" type="ORF">UFOPK4301_00419</name>
</gene>
<dbReference type="EMBL" id="CAFAAO010000019">
    <property type="protein sequence ID" value="CAB4810648.1"/>
    <property type="molecule type" value="Genomic_DNA"/>
</dbReference>
<evidence type="ECO:0000313" key="6">
    <source>
        <dbReference type="EMBL" id="CAB5018434.1"/>
    </source>
</evidence>
<protein>
    <submittedName>
        <fullName evidence="2">Unannotated protein</fullName>
    </submittedName>
</protein>
<dbReference type="AlphaFoldDB" id="A0A6J5ZQ56"/>
<name>A0A6J5ZQ56_9ZZZZ</name>
<sequence length="112" mass="11429">MSNWTPEDDKLVTLAKGARSRVQAESGAALRDETGRTYASAQVSVGHLVLSAVEVVVAQAVASGSTGIEAIVLCAGSGFSPSDIALVKEFAGTGVPLHHVTDAGDITDSYLT</sequence>